<sequence>MLQILPAKHHPAFHQYLREISQTGKSMGLMTTLHKNGSLKIWSYHNTLVTGRDGSKYVVGNSIDVTESHLMEKDLQRTQEMLLQTNQVARVGGWEVEPGQ</sequence>
<dbReference type="Gene3D" id="3.30.450.20">
    <property type="entry name" value="PAS domain"/>
    <property type="match status" value="1"/>
</dbReference>
<organism evidence="1 2">
    <name type="scientific">Dyadobacter arcticus</name>
    <dbReference type="NCBI Taxonomy" id="1078754"/>
    <lineage>
        <taxon>Bacteria</taxon>
        <taxon>Pseudomonadati</taxon>
        <taxon>Bacteroidota</taxon>
        <taxon>Cytophagia</taxon>
        <taxon>Cytophagales</taxon>
        <taxon>Spirosomataceae</taxon>
        <taxon>Dyadobacter</taxon>
    </lineage>
</organism>
<reference evidence="1 2" key="1">
    <citation type="submission" date="2020-03" db="EMBL/GenBank/DDBJ databases">
        <title>Genomic Encyclopedia of Type Strains, Phase IV (KMG-IV): sequencing the most valuable type-strain genomes for metagenomic binning, comparative biology and taxonomic classification.</title>
        <authorList>
            <person name="Goeker M."/>
        </authorList>
    </citation>
    <scope>NUCLEOTIDE SEQUENCE [LARGE SCALE GENOMIC DNA]</scope>
    <source>
        <strain evidence="1 2">DSM 102865</strain>
    </source>
</reference>
<protein>
    <recommendedName>
        <fullName evidence="3">PAC domain-containing protein</fullName>
    </recommendedName>
</protein>
<keyword evidence="2" id="KW-1185">Reference proteome</keyword>
<evidence type="ECO:0000313" key="2">
    <source>
        <dbReference type="Proteomes" id="UP001179181"/>
    </source>
</evidence>
<gene>
    <name evidence="1" type="ORF">FHS68_002134</name>
</gene>
<proteinExistence type="predicted"/>
<name>A0ABX0ULK6_9BACT</name>
<dbReference type="EMBL" id="JAASQJ010000002">
    <property type="protein sequence ID" value="NIJ52964.1"/>
    <property type="molecule type" value="Genomic_DNA"/>
</dbReference>
<evidence type="ECO:0000313" key="1">
    <source>
        <dbReference type="EMBL" id="NIJ52964.1"/>
    </source>
</evidence>
<dbReference type="InterPro" id="IPR035965">
    <property type="entry name" value="PAS-like_dom_sf"/>
</dbReference>
<accession>A0ABX0ULK6</accession>
<comment type="caution">
    <text evidence="1">The sequence shown here is derived from an EMBL/GenBank/DDBJ whole genome shotgun (WGS) entry which is preliminary data.</text>
</comment>
<dbReference type="SUPFAM" id="SSF55785">
    <property type="entry name" value="PYP-like sensor domain (PAS domain)"/>
    <property type="match status" value="1"/>
</dbReference>
<evidence type="ECO:0008006" key="3">
    <source>
        <dbReference type="Google" id="ProtNLM"/>
    </source>
</evidence>
<dbReference type="Proteomes" id="UP001179181">
    <property type="component" value="Unassembled WGS sequence"/>
</dbReference>